<evidence type="ECO:0000313" key="1">
    <source>
        <dbReference type="EMBL" id="MBA2950536.1"/>
    </source>
</evidence>
<dbReference type="Proteomes" id="UP000545761">
    <property type="component" value="Unassembled WGS sequence"/>
</dbReference>
<dbReference type="AlphaFoldDB" id="A0A7W0DSQ4"/>
<evidence type="ECO:0000313" key="2">
    <source>
        <dbReference type="Proteomes" id="UP000545761"/>
    </source>
</evidence>
<proteinExistence type="predicted"/>
<dbReference type="Gene3D" id="2.30.30.40">
    <property type="entry name" value="SH3 Domains"/>
    <property type="match status" value="1"/>
</dbReference>
<organism evidence="1 2">
    <name type="scientific">Streptomyces himalayensis subsp. himalayensis</name>
    <dbReference type="NCBI Taxonomy" id="2756131"/>
    <lineage>
        <taxon>Bacteria</taxon>
        <taxon>Bacillati</taxon>
        <taxon>Actinomycetota</taxon>
        <taxon>Actinomycetes</taxon>
        <taxon>Kitasatosporales</taxon>
        <taxon>Streptomycetaceae</taxon>
        <taxon>Streptomyces</taxon>
        <taxon>Streptomyces himalayensis</taxon>
    </lineage>
</organism>
<comment type="caution">
    <text evidence="1">The sequence shown here is derived from an EMBL/GenBank/DDBJ whole genome shotgun (WGS) entry which is preliminary data.</text>
</comment>
<gene>
    <name evidence="1" type="ORF">H1D24_33330</name>
</gene>
<reference evidence="1 2" key="1">
    <citation type="submission" date="2020-07" db="EMBL/GenBank/DDBJ databases">
        <title>Streptomyces isolated from Indian soil.</title>
        <authorList>
            <person name="Mandal S."/>
            <person name="Maiti P.K."/>
        </authorList>
    </citation>
    <scope>NUCLEOTIDE SEQUENCE [LARGE SCALE GENOMIC DNA]</scope>
    <source>
        <strain evidence="1 2">PSKA28</strain>
    </source>
</reference>
<dbReference type="EMBL" id="JACEHE010000029">
    <property type="protein sequence ID" value="MBA2950536.1"/>
    <property type="molecule type" value="Genomic_DNA"/>
</dbReference>
<name>A0A7W0DSQ4_9ACTN</name>
<sequence>MASAALAFGGTVVTASPASAVGSSACGYRYYATPLKTTTAVNLRNGPSTSYDSQGVLRRGTGFNLYCVKRDFSWYYGKVVGGANSGTWGWVYWRYLTGRS</sequence>
<protein>
    <submittedName>
        <fullName evidence="1">SH3 domain-containing protein</fullName>
    </submittedName>
</protein>
<accession>A0A7W0DSQ4</accession>
<dbReference type="RefSeq" id="WP_181661466.1">
    <property type="nucleotide sequence ID" value="NZ_JACEHE010000029.1"/>
</dbReference>